<sequence>MTDMKKIFNGLILILFAALVSCADEFKVGDAFLEKAPSVDVDKDVVFNDANYARAFLWNAYTSLYYGRPLNWSAKGNRMNMGAVDALTDCFTSGLSWDGVSSLYYSGQFNATSDYSAAVYSYSNGEEQWTGIRKAWLFIENIGQTPNIDDSEKERLKGEAKMIIACHYADMFRNYGGLPLVTKAFDPNDDFKLPRATARETMNFITDLCDQAYAVLPWALQSGEQEQWAGRFTAAAALGLKIRILLFGASPLFNDSEPYHPEASSAPSVAEQHVWFGGKDMSLWDDVVDACDLFMTRNQQEGNPWDLVQNPSNPRQAYQDAYYRRANGELLIDTRARATVSWYWDADCYYLQSYGSYGAMTPTLEYVNLFPYADGTPFDASFWDRQSKDHYITEDPFANRDPRLYENCLVNNAEFGMDHVAELWIGGREGPANDLASDGAAFTGFAVYKYILDKEHMAGKQDQWPYLRLPEIYLSYAEALNEVGRTSDAYQYVNYVRTRVRLPGLKSGLTQDEMRKEILDERAREFGVEEVRYYDMIRWKQAKDFRKILHGIRIRRGDNSTYSYEKFSIKKRFIQDGEDGTIFFTPKWYLSPFPFVEMNKGYLTQNPGW</sequence>
<organism evidence="8">
    <name type="scientific">Bacteroides intestinalis</name>
    <dbReference type="NCBI Taxonomy" id="329854"/>
    <lineage>
        <taxon>Bacteria</taxon>
        <taxon>Pseudomonadati</taxon>
        <taxon>Bacteroidota</taxon>
        <taxon>Bacteroidia</taxon>
        <taxon>Bacteroidales</taxon>
        <taxon>Bacteroidaceae</taxon>
        <taxon>Bacteroides</taxon>
    </lineage>
</organism>
<accession>A0A139KTR8</accession>
<dbReference type="PATRIC" id="fig|329854.7.peg.4709"/>
<evidence type="ECO:0000313" key="9">
    <source>
        <dbReference type="Proteomes" id="UP000070319"/>
    </source>
</evidence>
<dbReference type="InterPro" id="IPR012944">
    <property type="entry name" value="SusD_RagB_dom"/>
</dbReference>
<dbReference type="GO" id="GO:0009279">
    <property type="term" value="C:cell outer membrane"/>
    <property type="evidence" value="ECO:0007669"/>
    <property type="project" value="UniProtKB-SubCell"/>
</dbReference>
<gene>
    <name evidence="8" type="ORF">HMPREF2531_04637</name>
</gene>
<feature type="domain" description="SusD-like N-terminal" evidence="7">
    <location>
        <begin position="125"/>
        <end position="245"/>
    </location>
</feature>
<comment type="similarity">
    <text evidence="2">Belongs to the SusD family.</text>
</comment>
<comment type="subcellular location">
    <subcellularLocation>
        <location evidence="1">Cell outer membrane</location>
    </subcellularLocation>
</comment>
<reference evidence="8 9" key="1">
    <citation type="submission" date="2016-02" db="EMBL/GenBank/DDBJ databases">
        <authorList>
            <person name="Wen L."/>
            <person name="He K."/>
            <person name="Yang H."/>
        </authorList>
    </citation>
    <scope>NUCLEOTIDE SEQUENCE [LARGE SCALE GENOMIC DNA]</scope>
    <source>
        <strain evidence="8 9">KLE1704</strain>
    </source>
</reference>
<keyword evidence="3" id="KW-0732">Signal</keyword>
<dbReference type="SUPFAM" id="SSF48452">
    <property type="entry name" value="TPR-like"/>
    <property type="match status" value="1"/>
</dbReference>
<dbReference type="Proteomes" id="UP000070319">
    <property type="component" value="Unassembled WGS sequence"/>
</dbReference>
<dbReference type="PROSITE" id="PS51257">
    <property type="entry name" value="PROKAR_LIPOPROTEIN"/>
    <property type="match status" value="1"/>
</dbReference>
<dbReference type="AlphaFoldDB" id="A0A139KTR8"/>
<feature type="domain" description="RagB/SusD" evidence="6">
    <location>
        <begin position="352"/>
        <end position="609"/>
    </location>
</feature>
<dbReference type="InterPro" id="IPR033985">
    <property type="entry name" value="SusD-like_N"/>
</dbReference>
<evidence type="ECO:0000256" key="4">
    <source>
        <dbReference type="ARBA" id="ARBA00023136"/>
    </source>
</evidence>
<evidence type="ECO:0000259" key="7">
    <source>
        <dbReference type="Pfam" id="PF14322"/>
    </source>
</evidence>
<dbReference type="Pfam" id="PF07980">
    <property type="entry name" value="SusD_RagB"/>
    <property type="match status" value="1"/>
</dbReference>
<dbReference type="Pfam" id="PF14322">
    <property type="entry name" value="SusD-like_3"/>
    <property type="match status" value="1"/>
</dbReference>
<dbReference type="Gene3D" id="1.25.40.390">
    <property type="match status" value="1"/>
</dbReference>
<evidence type="ECO:0000256" key="3">
    <source>
        <dbReference type="ARBA" id="ARBA00022729"/>
    </source>
</evidence>
<evidence type="ECO:0000256" key="5">
    <source>
        <dbReference type="ARBA" id="ARBA00023237"/>
    </source>
</evidence>
<evidence type="ECO:0000259" key="6">
    <source>
        <dbReference type="Pfam" id="PF07980"/>
    </source>
</evidence>
<dbReference type="EMBL" id="LTDF01000165">
    <property type="protein sequence ID" value="KXT42569.1"/>
    <property type="molecule type" value="Genomic_DNA"/>
</dbReference>
<name>A0A139KTR8_9BACE</name>
<evidence type="ECO:0000313" key="8">
    <source>
        <dbReference type="EMBL" id="KXT42569.1"/>
    </source>
</evidence>
<evidence type="ECO:0000256" key="2">
    <source>
        <dbReference type="ARBA" id="ARBA00006275"/>
    </source>
</evidence>
<comment type="caution">
    <text evidence="8">The sequence shown here is derived from an EMBL/GenBank/DDBJ whole genome shotgun (WGS) entry which is preliminary data.</text>
</comment>
<keyword evidence="5" id="KW-0998">Cell outer membrane</keyword>
<dbReference type="InterPro" id="IPR011990">
    <property type="entry name" value="TPR-like_helical_dom_sf"/>
</dbReference>
<protein>
    <submittedName>
        <fullName evidence="8">SusD family protein</fullName>
    </submittedName>
</protein>
<keyword evidence="4" id="KW-0472">Membrane</keyword>
<evidence type="ECO:0000256" key="1">
    <source>
        <dbReference type="ARBA" id="ARBA00004442"/>
    </source>
</evidence>
<proteinExistence type="inferred from homology"/>